<dbReference type="InterPro" id="IPR003416">
    <property type="entry name" value="MgtC/SapB/SrpB/YhiD_fam"/>
</dbReference>
<keyword evidence="4 7" id="KW-0812">Transmembrane</keyword>
<keyword evidence="5 7" id="KW-1133">Transmembrane helix</keyword>
<dbReference type="RefSeq" id="WP_380971643.1">
    <property type="nucleotide sequence ID" value="NZ_JBHTEF010000001.1"/>
</dbReference>
<evidence type="ECO:0000256" key="5">
    <source>
        <dbReference type="ARBA" id="ARBA00022989"/>
    </source>
</evidence>
<feature type="transmembrane region" description="Helical" evidence="7">
    <location>
        <begin position="12"/>
        <end position="29"/>
    </location>
</feature>
<evidence type="ECO:0000256" key="3">
    <source>
        <dbReference type="ARBA" id="ARBA00022475"/>
    </source>
</evidence>
<evidence type="ECO:0000256" key="6">
    <source>
        <dbReference type="ARBA" id="ARBA00023136"/>
    </source>
</evidence>
<keyword evidence="10" id="KW-1185">Reference proteome</keyword>
<feature type="transmembrane region" description="Helical" evidence="7">
    <location>
        <begin position="117"/>
        <end position="138"/>
    </location>
</feature>
<dbReference type="EMBL" id="JBHTEF010000001">
    <property type="protein sequence ID" value="MFC7580006.1"/>
    <property type="molecule type" value="Genomic_DNA"/>
</dbReference>
<dbReference type="Pfam" id="PF02308">
    <property type="entry name" value="MgtC"/>
    <property type="match status" value="1"/>
</dbReference>
<keyword evidence="6 7" id="KW-0472">Membrane</keyword>
<gene>
    <name evidence="9" type="ORF">ACFQWG_02030</name>
</gene>
<proteinExistence type="inferred from homology"/>
<dbReference type="PANTHER" id="PTHR33778">
    <property type="entry name" value="PROTEIN MGTC"/>
    <property type="match status" value="1"/>
</dbReference>
<dbReference type="Proteomes" id="UP001596527">
    <property type="component" value="Unassembled WGS sequence"/>
</dbReference>
<comment type="subcellular location">
    <subcellularLocation>
        <location evidence="1">Cell membrane</location>
        <topology evidence="1">Multi-pass membrane protein</topology>
    </subcellularLocation>
</comment>
<feature type="transmembrane region" description="Helical" evidence="7">
    <location>
        <begin position="70"/>
        <end position="88"/>
    </location>
</feature>
<accession>A0ABW2SIR0</accession>
<evidence type="ECO:0000256" key="2">
    <source>
        <dbReference type="ARBA" id="ARBA00009298"/>
    </source>
</evidence>
<feature type="transmembrane region" description="Helical" evidence="7">
    <location>
        <begin position="41"/>
        <end position="58"/>
    </location>
</feature>
<protein>
    <submittedName>
        <fullName evidence="9">MgtC/SapB family protein</fullName>
    </submittedName>
</protein>
<comment type="caution">
    <text evidence="9">The sequence shown here is derived from an EMBL/GenBank/DDBJ whole genome shotgun (WGS) entry which is preliminary data.</text>
</comment>
<evidence type="ECO:0000259" key="8">
    <source>
        <dbReference type="Pfam" id="PF02308"/>
    </source>
</evidence>
<comment type="similarity">
    <text evidence="2">Belongs to the MgtC/SapB family.</text>
</comment>
<name>A0ABW2SIR0_9ACTO</name>
<dbReference type="PANTHER" id="PTHR33778:SF1">
    <property type="entry name" value="MAGNESIUM TRANSPORTER YHID-RELATED"/>
    <property type="match status" value="1"/>
</dbReference>
<reference evidence="10" key="1">
    <citation type="journal article" date="2019" name="Int. J. Syst. Evol. Microbiol.">
        <title>The Global Catalogue of Microorganisms (GCM) 10K type strain sequencing project: providing services to taxonomists for standard genome sequencing and annotation.</title>
        <authorList>
            <consortium name="The Broad Institute Genomics Platform"/>
            <consortium name="The Broad Institute Genome Sequencing Center for Infectious Disease"/>
            <person name="Wu L."/>
            <person name="Ma J."/>
        </authorList>
    </citation>
    <scope>NUCLEOTIDE SEQUENCE [LARGE SCALE GENOMIC DNA]</scope>
    <source>
        <strain evidence="10">CCUG 56698</strain>
    </source>
</reference>
<evidence type="ECO:0000256" key="7">
    <source>
        <dbReference type="SAM" id="Phobius"/>
    </source>
</evidence>
<evidence type="ECO:0000313" key="9">
    <source>
        <dbReference type="EMBL" id="MFC7580006.1"/>
    </source>
</evidence>
<feature type="domain" description="MgtC/SapB/SrpB/YhiD N-terminal" evidence="8">
    <location>
        <begin position="16"/>
        <end position="136"/>
    </location>
</feature>
<dbReference type="InterPro" id="IPR049177">
    <property type="entry name" value="MgtC_SapB_SrpB_YhiD_N"/>
</dbReference>
<evidence type="ECO:0000313" key="10">
    <source>
        <dbReference type="Proteomes" id="UP001596527"/>
    </source>
</evidence>
<keyword evidence="3" id="KW-1003">Cell membrane</keyword>
<evidence type="ECO:0000256" key="1">
    <source>
        <dbReference type="ARBA" id="ARBA00004651"/>
    </source>
</evidence>
<evidence type="ECO:0000256" key="4">
    <source>
        <dbReference type="ARBA" id="ARBA00022692"/>
    </source>
</evidence>
<feature type="transmembrane region" description="Helical" evidence="7">
    <location>
        <begin position="95"/>
        <end position="111"/>
    </location>
</feature>
<sequence length="229" mass="23651">MNQVPLESMLAFVARLGLALFLCGAIGLERQYHQKDAGVRTHALVGMGAALFTVVGVASSGSSAVDTTRVAAQVVSGIGFLGAGVIFVDRDAVRGLTTAGAIWLSAAVGTACGSGEALVALAATALYLVLVGIGSPLLSRLPTNGHRVVATITYLDRKGALREVMALASAGDARVQLLSSEVVSDHGRRVVRIQMQFEAAALSSLLSEIADLHYVLAVETGGHDRPEEC</sequence>
<dbReference type="PRINTS" id="PR01837">
    <property type="entry name" value="MGTCSAPBPROT"/>
</dbReference>
<organism evidence="9 10">
    <name type="scientific">Schaalia naturae</name>
    <dbReference type="NCBI Taxonomy" id="635203"/>
    <lineage>
        <taxon>Bacteria</taxon>
        <taxon>Bacillati</taxon>
        <taxon>Actinomycetota</taxon>
        <taxon>Actinomycetes</taxon>
        <taxon>Actinomycetales</taxon>
        <taxon>Actinomycetaceae</taxon>
        <taxon>Schaalia</taxon>
    </lineage>
</organism>